<gene>
    <name evidence="1" type="ORF">LCGC14_2958130</name>
</gene>
<evidence type="ECO:0000313" key="1">
    <source>
        <dbReference type="EMBL" id="KKK67035.1"/>
    </source>
</evidence>
<accession>A0A0F8Y0G3</accession>
<protein>
    <submittedName>
        <fullName evidence="1">Uncharacterized protein</fullName>
    </submittedName>
</protein>
<feature type="non-terminal residue" evidence="1">
    <location>
        <position position="61"/>
    </location>
</feature>
<dbReference type="EMBL" id="LAZR01059800">
    <property type="protein sequence ID" value="KKK67035.1"/>
    <property type="molecule type" value="Genomic_DNA"/>
</dbReference>
<reference evidence="1" key="1">
    <citation type="journal article" date="2015" name="Nature">
        <title>Complex archaea that bridge the gap between prokaryotes and eukaryotes.</title>
        <authorList>
            <person name="Spang A."/>
            <person name="Saw J.H."/>
            <person name="Jorgensen S.L."/>
            <person name="Zaremba-Niedzwiedzka K."/>
            <person name="Martijn J."/>
            <person name="Lind A.E."/>
            <person name="van Eijk R."/>
            <person name="Schleper C."/>
            <person name="Guy L."/>
            <person name="Ettema T.J."/>
        </authorList>
    </citation>
    <scope>NUCLEOTIDE SEQUENCE</scope>
</reference>
<proteinExistence type="predicted"/>
<name>A0A0F8Y0G3_9ZZZZ</name>
<dbReference type="AlphaFoldDB" id="A0A0F8Y0G3"/>
<comment type="caution">
    <text evidence="1">The sequence shown here is derived from an EMBL/GenBank/DDBJ whole genome shotgun (WGS) entry which is preliminary data.</text>
</comment>
<sequence>MVFQVAKALRLSTDDCDAGLRCDITASPYGHDTTWLDELSMVVFACVSCPRETRIRLCPAE</sequence>
<organism evidence="1">
    <name type="scientific">marine sediment metagenome</name>
    <dbReference type="NCBI Taxonomy" id="412755"/>
    <lineage>
        <taxon>unclassified sequences</taxon>
        <taxon>metagenomes</taxon>
        <taxon>ecological metagenomes</taxon>
    </lineage>
</organism>